<evidence type="ECO:0000256" key="3">
    <source>
        <dbReference type="ARBA" id="ARBA00022946"/>
    </source>
</evidence>
<proteinExistence type="inferred from homology"/>
<comment type="subcellular location">
    <subcellularLocation>
        <location evidence="1">Mitochondrion</location>
    </subcellularLocation>
</comment>
<dbReference type="InterPro" id="IPR051991">
    <property type="entry name" value="Mitoribosomal_protein_bL32"/>
</dbReference>
<keyword evidence="6" id="KW-0687">Ribonucleoprotein</keyword>
<evidence type="ECO:0000256" key="6">
    <source>
        <dbReference type="ARBA" id="ARBA00023274"/>
    </source>
</evidence>
<keyword evidence="9" id="KW-1185">Reference proteome</keyword>
<sequence>MSLIRSNNTWTNLVQQCSKILALPRATQASPVANNLWGNMLKPWKQLWDNLDLNDSILKAVPKKKTTYGKKRMRASGKALKKIQNIVPCTSCGEPKLMHHLCQNCYKDLRSRIRAVRDVIQN</sequence>
<dbReference type="GO" id="GO:0005762">
    <property type="term" value="C:mitochondrial large ribosomal subunit"/>
    <property type="evidence" value="ECO:0007669"/>
    <property type="project" value="TreeGrafter"/>
</dbReference>
<accession>A0A137PCF8</accession>
<keyword evidence="5" id="KW-0496">Mitochondrion</keyword>
<gene>
    <name evidence="8" type="ORF">CONCODRAFT_77644</name>
</gene>
<dbReference type="InterPro" id="IPR002677">
    <property type="entry name" value="Ribosomal_bL32"/>
</dbReference>
<dbReference type="STRING" id="796925.A0A137PCF8"/>
<evidence type="ECO:0000313" key="8">
    <source>
        <dbReference type="EMBL" id="KXN72679.1"/>
    </source>
</evidence>
<dbReference type="PANTHER" id="PTHR21026:SF2">
    <property type="entry name" value="LARGE RIBOSOMAL SUBUNIT PROTEIN BL32M"/>
    <property type="match status" value="1"/>
</dbReference>
<dbReference type="PANTHER" id="PTHR21026">
    <property type="entry name" value="39S RIBOSOMAL PROTEIN L32, MITOCHONDRIAL"/>
    <property type="match status" value="1"/>
</dbReference>
<name>A0A137PCF8_CONC2</name>
<comment type="similarity">
    <text evidence="2">Belongs to the bacterial ribosomal protein bL32 family.</text>
</comment>
<dbReference type="GO" id="GO:0003735">
    <property type="term" value="F:structural constituent of ribosome"/>
    <property type="evidence" value="ECO:0007669"/>
    <property type="project" value="InterPro"/>
</dbReference>
<dbReference type="AlphaFoldDB" id="A0A137PCF8"/>
<evidence type="ECO:0000256" key="4">
    <source>
        <dbReference type="ARBA" id="ARBA00022980"/>
    </source>
</evidence>
<evidence type="ECO:0000256" key="7">
    <source>
        <dbReference type="ARBA" id="ARBA00039935"/>
    </source>
</evidence>
<protein>
    <recommendedName>
        <fullName evidence="7">Large ribosomal subunit protein bL32m</fullName>
    </recommendedName>
</protein>
<dbReference type="SUPFAM" id="SSF57829">
    <property type="entry name" value="Zn-binding ribosomal proteins"/>
    <property type="match status" value="1"/>
</dbReference>
<evidence type="ECO:0000313" key="9">
    <source>
        <dbReference type="Proteomes" id="UP000070444"/>
    </source>
</evidence>
<dbReference type="Proteomes" id="UP000070444">
    <property type="component" value="Unassembled WGS sequence"/>
</dbReference>
<keyword evidence="4" id="KW-0689">Ribosomal protein</keyword>
<dbReference type="Pfam" id="PF01783">
    <property type="entry name" value="Ribosomal_L32p"/>
    <property type="match status" value="1"/>
</dbReference>
<evidence type="ECO:0000256" key="2">
    <source>
        <dbReference type="ARBA" id="ARBA00008560"/>
    </source>
</evidence>
<dbReference type="InterPro" id="IPR011332">
    <property type="entry name" value="Ribosomal_zn-bd"/>
</dbReference>
<dbReference type="EMBL" id="KQ964448">
    <property type="protein sequence ID" value="KXN72679.1"/>
    <property type="molecule type" value="Genomic_DNA"/>
</dbReference>
<keyword evidence="3" id="KW-0809">Transit peptide</keyword>
<dbReference type="NCBIfam" id="TIGR01031">
    <property type="entry name" value="rpmF_bact"/>
    <property type="match status" value="1"/>
</dbReference>
<reference evidence="8 9" key="1">
    <citation type="journal article" date="2015" name="Genome Biol. Evol.">
        <title>Phylogenomic analyses indicate that early fungi evolved digesting cell walls of algal ancestors of land plants.</title>
        <authorList>
            <person name="Chang Y."/>
            <person name="Wang S."/>
            <person name="Sekimoto S."/>
            <person name="Aerts A.L."/>
            <person name="Choi C."/>
            <person name="Clum A."/>
            <person name="LaButti K.M."/>
            <person name="Lindquist E.A."/>
            <person name="Yee Ngan C."/>
            <person name="Ohm R.A."/>
            <person name="Salamov A.A."/>
            <person name="Grigoriev I.V."/>
            <person name="Spatafora J.W."/>
            <person name="Berbee M.L."/>
        </authorList>
    </citation>
    <scope>NUCLEOTIDE SEQUENCE [LARGE SCALE GENOMIC DNA]</scope>
    <source>
        <strain evidence="8 9">NRRL 28638</strain>
    </source>
</reference>
<dbReference type="OrthoDB" id="2014905at2759"/>
<evidence type="ECO:0000256" key="1">
    <source>
        <dbReference type="ARBA" id="ARBA00004173"/>
    </source>
</evidence>
<dbReference type="GO" id="GO:0006412">
    <property type="term" value="P:translation"/>
    <property type="evidence" value="ECO:0007669"/>
    <property type="project" value="InterPro"/>
</dbReference>
<organism evidence="8 9">
    <name type="scientific">Conidiobolus coronatus (strain ATCC 28846 / CBS 209.66 / NRRL 28638)</name>
    <name type="common">Delacroixia coronata</name>
    <dbReference type="NCBI Taxonomy" id="796925"/>
    <lineage>
        <taxon>Eukaryota</taxon>
        <taxon>Fungi</taxon>
        <taxon>Fungi incertae sedis</taxon>
        <taxon>Zoopagomycota</taxon>
        <taxon>Entomophthoromycotina</taxon>
        <taxon>Entomophthoromycetes</taxon>
        <taxon>Entomophthorales</taxon>
        <taxon>Ancylistaceae</taxon>
        <taxon>Conidiobolus</taxon>
    </lineage>
</organism>
<evidence type="ECO:0000256" key="5">
    <source>
        <dbReference type="ARBA" id="ARBA00023128"/>
    </source>
</evidence>